<protein>
    <recommendedName>
        <fullName evidence="1">GED domain-containing protein</fullName>
    </recommendedName>
</protein>
<dbReference type="AlphaFoldDB" id="A0A1L9TID9"/>
<evidence type="ECO:0000259" key="1">
    <source>
        <dbReference type="PROSITE" id="PS51388"/>
    </source>
</evidence>
<dbReference type="GeneID" id="63756395"/>
<reference evidence="3" key="1">
    <citation type="journal article" date="2017" name="Genome Biol.">
        <title>Comparative genomics reveals high biological diversity and specific adaptations in the industrially and medically important fungal genus Aspergillus.</title>
        <authorList>
            <person name="de Vries R.P."/>
            <person name="Riley R."/>
            <person name="Wiebenga A."/>
            <person name="Aguilar-Osorio G."/>
            <person name="Amillis S."/>
            <person name="Uchima C.A."/>
            <person name="Anderluh G."/>
            <person name="Asadollahi M."/>
            <person name="Askin M."/>
            <person name="Barry K."/>
            <person name="Battaglia E."/>
            <person name="Bayram O."/>
            <person name="Benocci T."/>
            <person name="Braus-Stromeyer S.A."/>
            <person name="Caldana C."/>
            <person name="Canovas D."/>
            <person name="Cerqueira G.C."/>
            <person name="Chen F."/>
            <person name="Chen W."/>
            <person name="Choi C."/>
            <person name="Clum A."/>
            <person name="Dos Santos R.A."/>
            <person name="Damasio A.R."/>
            <person name="Diallinas G."/>
            <person name="Emri T."/>
            <person name="Fekete E."/>
            <person name="Flipphi M."/>
            <person name="Freyberg S."/>
            <person name="Gallo A."/>
            <person name="Gournas C."/>
            <person name="Habgood R."/>
            <person name="Hainaut M."/>
            <person name="Harispe M.L."/>
            <person name="Henrissat B."/>
            <person name="Hilden K.S."/>
            <person name="Hope R."/>
            <person name="Hossain A."/>
            <person name="Karabika E."/>
            <person name="Karaffa L."/>
            <person name="Karanyi Z."/>
            <person name="Krasevec N."/>
            <person name="Kuo A."/>
            <person name="Kusch H."/>
            <person name="LaButti K."/>
            <person name="Lagendijk E.L."/>
            <person name="Lapidus A."/>
            <person name="Levasseur A."/>
            <person name="Lindquist E."/>
            <person name="Lipzen A."/>
            <person name="Logrieco A.F."/>
            <person name="MacCabe A."/>
            <person name="Maekelae M.R."/>
            <person name="Malavazi I."/>
            <person name="Melin P."/>
            <person name="Meyer V."/>
            <person name="Mielnichuk N."/>
            <person name="Miskei M."/>
            <person name="Molnar A.P."/>
            <person name="Mule G."/>
            <person name="Ngan C.Y."/>
            <person name="Orejas M."/>
            <person name="Orosz E."/>
            <person name="Ouedraogo J.P."/>
            <person name="Overkamp K.M."/>
            <person name="Park H.-S."/>
            <person name="Perrone G."/>
            <person name="Piumi F."/>
            <person name="Punt P.J."/>
            <person name="Ram A.F."/>
            <person name="Ramon A."/>
            <person name="Rauscher S."/>
            <person name="Record E."/>
            <person name="Riano-Pachon D.M."/>
            <person name="Robert V."/>
            <person name="Roehrig J."/>
            <person name="Ruller R."/>
            <person name="Salamov A."/>
            <person name="Salih N.S."/>
            <person name="Samson R.A."/>
            <person name="Sandor E."/>
            <person name="Sanguinetti M."/>
            <person name="Schuetze T."/>
            <person name="Sepcic K."/>
            <person name="Shelest E."/>
            <person name="Sherlock G."/>
            <person name="Sophianopoulou V."/>
            <person name="Squina F.M."/>
            <person name="Sun H."/>
            <person name="Susca A."/>
            <person name="Todd R.B."/>
            <person name="Tsang A."/>
            <person name="Unkles S.E."/>
            <person name="van de Wiele N."/>
            <person name="van Rossen-Uffink D."/>
            <person name="Oliveira J.V."/>
            <person name="Vesth T.C."/>
            <person name="Visser J."/>
            <person name="Yu J.-H."/>
            <person name="Zhou M."/>
            <person name="Andersen M.R."/>
            <person name="Archer D.B."/>
            <person name="Baker S.E."/>
            <person name="Benoit I."/>
            <person name="Brakhage A.A."/>
            <person name="Braus G.H."/>
            <person name="Fischer R."/>
            <person name="Frisvad J.C."/>
            <person name="Goldman G.H."/>
            <person name="Houbraken J."/>
            <person name="Oakley B."/>
            <person name="Pocsi I."/>
            <person name="Scazzocchio C."/>
            <person name="Seiboth B."/>
            <person name="vanKuyk P.A."/>
            <person name="Wortman J."/>
            <person name="Dyer P.S."/>
            <person name="Grigoriev I.V."/>
        </authorList>
    </citation>
    <scope>NUCLEOTIDE SEQUENCE [LARGE SCALE GENOMIC DNA]</scope>
    <source>
        <strain evidence="3">CBS 593.65</strain>
    </source>
</reference>
<proteinExistence type="predicted"/>
<dbReference type="VEuPathDB" id="FungiDB:ASPSYDRAFT_1177773"/>
<organism evidence="2 3">
    <name type="scientific">Aspergillus sydowii CBS 593.65</name>
    <dbReference type="NCBI Taxonomy" id="1036612"/>
    <lineage>
        <taxon>Eukaryota</taxon>
        <taxon>Fungi</taxon>
        <taxon>Dikarya</taxon>
        <taxon>Ascomycota</taxon>
        <taxon>Pezizomycotina</taxon>
        <taxon>Eurotiomycetes</taxon>
        <taxon>Eurotiomycetidae</taxon>
        <taxon>Eurotiales</taxon>
        <taxon>Aspergillaceae</taxon>
        <taxon>Aspergillus</taxon>
        <taxon>Aspergillus subgen. Nidulantes</taxon>
    </lineage>
</organism>
<dbReference type="RefSeq" id="XP_040703002.1">
    <property type="nucleotide sequence ID" value="XM_040840322.1"/>
</dbReference>
<dbReference type="Proteomes" id="UP000184356">
    <property type="component" value="Unassembled WGS sequence"/>
</dbReference>
<evidence type="ECO:0000313" key="2">
    <source>
        <dbReference type="EMBL" id="OJJ59196.1"/>
    </source>
</evidence>
<dbReference type="EMBL" id="KV878586">
    <property type="protein sequence ID" value="OJJ59196.1"/>
    <property type="molecule type" value="Genomic_DNA"/>
</dbReference>
<evidence type="ECO:0000313" key="3">
    <source>
        <dbReference type="Proteomes" id="UP000184356"/>
    </source>
</evidence>
<dbReference type="STRING" id="1036612.A0A1L9TID9"/>
<keyword evidence="3" id="KW-1185">Reference proteome</keyword>
<gene>
    <name evidence="2" type="ORF">ASPSYDRAFT_1177773</name>
</gene>
<sequence length="189" mass="21740">MNRDGHARAFRTVQDEFLMWSSSALQAVARRKTSMTGYVRSIAILEVKIPDNDLKQNLRARLPGLERSALRRMRNKRYYRLSIITFQKLLFPSKKAVMSRLHLSNEDQAVHDIYDILKAYYKAALKRLTDNVVVQVRERHLLASEGPVKILPPEWIGEFSDIELAKVGSENLATSSSRNELQPMSSINR</sequence>
<accession>A0A1L9TID9</accession>
<dbReference type="InterPro" id="IPR020850">
    <property type="entry name" value="GED_dom"/>
</dbReference>
<name>A0A1L9TID9_9EURO</name>
<feature type="domain" description="GED" evidence="1">
    <location>
        <begin position="110"/>
        <end position="189"/>
    </location>
</feature>
<dbReference type="OrthoDB" id="415706at2759"/>
<dbReference type="PROSITE" id="PS51388">
    <property type="entry name" value="GED"/>
    <property type="match status" value="1"/>
</dbReference>